<evidence type="ECO:0000256" key="3">
    <source>
        <dbReference type="ARBA" id="ARBA00022840"/>
    </source>
</evidence>
<dbReference type="SUPFAM" id="SSF52540">
    <property type="entry name" value="P-loop containing nucleoside triphosphate hydrolases"/>
    <property type="match status" value="1"/>
</dbReference>
<evidence type="ECO:0000313" key="5">
    <source>
        <dbReference type="EMBL" id="KJE78140.1"/>
    </source>
</evidence>
<keyword evidence="6" id="KW-1185">Reference proteome</keyword>
<dbReference type="RefSeq" id="WP_035388079.1">
    <property type="nucleotide sequence ID" value="NZ_JQKF01000001.1"/>
</dbReference>
<keyword evidence="3" id="KW-0067">ATP-binding</keyword>
<dbReference type="GO" id="GO:0016887">
    <property type="term" value="F:ATP hydrolysis activity"/>
    <property type="evidence" value="ECO:0007669"/>
    <property type="project" value="InterPro"/>
</dbReference>
<evidence type="ECO:0000259" key="4">
    <source>
        <dbReference type="PROSITE" id="PS50893"/>
    </source>
</evidence>
<gene>
    <name evidence="5" type="primary">sufC2</name>
    <name evidence="5" type="ORF">FEAC_01320</name>
</gene>
<comment type="similarity">
    <text evidence="1">Belongs to the ABC transporter superfamily. Ycf16 family.</text>
</comment>
<dbReference type="Gene3D" id="3.40.50.300">
    <property type="entry name" value="P-loop containing nucleotide triphosphate hydrolases"/>
    <property type="match status" value="1"/>
</dbReference>
<comment type="caution">
    <text evidence="5">The sequence shown here is derived from an EMBL/GenBank/DDBJ whole genome shotgun (WGS) entry which is preliminary data.</text>
</comment>
<dbReference type="Pfam" id="PF00005">
    <property type="entry name" value="ABC_tran"/>
    <property type="match status" value="1"/>
</dbReference>
<dbReference type="GeneID" id="78371488"/>
<protein>
    <submittedName>
        <fullName evidence="5">Vegetative protein 296</fullName>
    </submittedName>
</protein>
<dbReference type="eggNOG" id="COG0396">
    <property type="taxonomic scope" value="Bacteria"/>
</dbReference>
<evidence type="ECO:0000256" key="2">
    <source>
        <dbReference type="ARBA" id="ARBA00022741"/>
    </source>
</evidence>
<dbReference type="GO" id="GO:0005524">
    <property type="term" value="F:ATP binding"/>
    <property type="evidence" value="ECO:0007669"/>
    <property type="project" value="UniProtKB-KW"/>
</dbReference>
<dbReference type="InterPro" id="IPR003593">
    <property type="entry name" value="AAA+_ATPase"/>
</dbReference>
<name>A0A0D8FY49_9ACTN</name>
<accession>A0A0D8FY49</accession>
<proteinExistence type="inferred from homology"/>
<keyword evidence="2" id="KW-0547">Nucleotide-binding</keyword>
<evidence type="ECO:0000256" key="1">
    <source>
        <dbReference type="ARBA" id="ARBA00006216"/>
    </source>
</evidence>
<organism evidence="5 6">
    <name type="scientific">Ferrimicrobium acidiphilum DSM 19497</name>
    <dbReference type="NCBI Taxonomy" id="1121877"/>
    <lineage>
        <taxon>Bacteria</taxon>
        <taxon>Bacillati</taxon>
        <taxon>Actinomycetota</taxon>
        <taxon>Acidimicrobiia</taxon>
        <taxon>Acidimicrobiales</taxon>
        <taxon>Acidimicrobiaceae</taxon>
        <taxon>Ferrimicrobium</taxon>
    </lineage>
</organism>
<dbReference type="NCBIfam" id="TIGR01978">
    <property type="entry name" value="sufC"/>
    <property type="match status" value="1"/>
</dbReference>
<dbReference type="Proteomes" id="UP000032336">
    <property type="component" value="Unassembled WGS sequence"/>
</dbReference>
<dbReference type="PROSITE" id="PS50893">
    <property type="entry name" value="ABC_TRANSPORTER_2"/>
    <property type="match status" value="1"/>
</dbReference>
<dbReference type="InterPro" id="IPR010230">
    <property type="entry name" value="FeS-cluster_ATPase_SufC"/>
</dbReference>
<dbReference type="InterPro" id="IPR027417">
    <property type="entry name" value="P-loop_NTPase"/>
</dbReference>
<dbReference type="EMBL" id="JXUW01000001">
    <property type="protein sequence ID" value="KJE78140.1"/>
    <property type="molecule type" value="Genomic_DNA"/>
</dbReference>
<feature type="domain" description="ABC transporter" evidence="4">
    <location>
        <begin position="4"/>
        <end position="242"/>
    </location>
</feature>
<dbReference type="PANTHER" id="PTHR43204:SF1">
    <property type="entry name" value="ABC TRANSPORTER I FAMILY MEMBER 6, CHLOROPLASTIC"/>
    <property type="match status" value="1"/>
</dbReference>
<dbReference type="InterPro" id="IPR003439">
    <property type="entry name" value="ABC_transporter-like_ATP-bd"/>
</dbReference>
<dbReference type="PATRIC" id="fig|1121877.4.peg.141"/>
<dbReference type="AlphaFoldDB" id="A0A0D8FY49"/>
<reference evidence="5 6" key="1">
    <citation type="submission" date="2015-01" db="EMBL/GenBank/DDBJ databases">
        <title>Draft genome of the acidophilic iron oxidizer Ferrimicrobium acidiphilum strain T23.</title>
        <authorList>
            <person name="Poehlein A."/>
            <person name="Eisen S."/>
            <person name="Schloemann M."/>
            <person name="Johnson B.D."/>
            <person name="Daniel R."/>
            <person name="Muehling M."/>
        </authorList>
    </citation>
    <scope>NUCLEOTIDE SEQUENCE [LARGE SCALE GENOMIC DNA]</scope>
    <source>
        <strain evidence="5 6">T23</strain>
    </source>
</reference>
<dbReference type="PANTHER" id="PTHR43204">
    <property type="entry name" value="ABC TRANSPORTER I FAMILY MEMBER 6, CHLOROPLASTIC"/>
    <property type="match status" value="1"/>
</dbReference>
<dbReference type="STRING" id="1121877.FEAC_01320"/>
<dbReference type="OrthoDB" id="9806149at2"/>
<sequence>MAFLAIDDLHVSIGTKQVLHGINLAIDDGEVIAVMGPNGSGKSTLVSTIMGRPNYQVESGSIVIDGKAIEGWSTDERARLGVALIAQSQPEIPGVRVDELVSSMYRFRGLDAQGVTERIVSEAVDLSLDQTLLNRWVNVDLSGGEKKKLETLLVSAVPQSLVIGDEIDSGLDIDALRDVARRLQRLNEEQGTALLLITHYPRLLREIRADRVVVLVRGKIVAEGGMDLAIELEGSGYQQFGVETAEHNVVD</sequence>
<evidence type="ECO:0000313" key="6">
    <source>
        <dbReference type="Proteomes" id="UP000032336"/>
    </source>
</evidence>
<dbReference type="SMART" id="SM00382">
    <property type="entry name" value="AAA"/>
    <property type="match status" value="1"/>
</dbReference>